<evidence type="ECO:0000256" key="1">
    <source>
        <dbReference type="SAM" id="MobiDB-lite"/>
    </source>
</evidence>
<dbReference type="AlphaFoldDB" id="A0AAV9URL6"/>
<gene>
    <name evidence="2" type="ORF">TWF696_006864</name>
</gene>
<comment type="caution">
    <text evidence="2">The sequence shown here is derived from an EMBL/GenBank/DDBJ whole genome shotgun (WGS) entry which is preliminary data.</text>
</comment>
<feature type="region of interest" description="Disordered" evidence="1">
    <location>
        <begin position="236"/>
        <end position="272"/>
    </location>
</feature>
<evidence type="ECO:0000313" key="2">
    <source>
        <dbReference type="EMBL" id="KAK6346753.1"/>
    </source>
</evidence>
<organism evidence="2 3">
    <name type="scientific">Orbilia brochopaga</name>
    <dbReference type="NCBI Taxonomy" id="3140254"/>
    <lineage>
        <taxon>Eukaryota</taxon>
        <taxon>Fungi</taxon>
        <taxon>Dikarya</taxon>
        <taxon>Ascomycota</taxon>
        <taxon>Pezizomycotina</taxon>
        <taxon>Orbiliomycetes</taxon>
        <taxon>Orbiliales</taxon>
        <taxon>Orbiliaceae</taxon>
        <taxon>Orbilia</taxon>
    </lineage>
</organism>
<sequence>MCYSHTIYRCGHFKRGKHVRACQCGFHSHREIRSSKFCKQWFCNNKPHYSEGAGEAPIDIFASSTRYNYFNAGHHNRLHGIHSHRPRTHRERAIRFSALQIPRTHGRTWLDMPMDGDGPLHSGLWDAEFDDPDGTMQRDLDLINQIYRNRLDNLTTRLQQTGNAIDRAMDADYHLMAQTISNVRRSGHAHVATAPRAGGSASAQVGGSRSRYLMPSAERLAAEASRVNIPLPFSRPEVPLDGAAQDGSAPESSAAAQARGNQQADEMHDAVF</sequence>
<feature type="compositionally biased region" description="Polar residues" evidence="1">
    <location>
        <begin position="250"/>
        <end position="264"/>
    </location>
</feature>
<name>A0AAV9URL6_9PEZI</name>
<evidence type="ECO:0000313" key="3">
    <source>
        <dbReference type="Proteomes" id="UP001375240"/>
    </source>
</evidence>
<keyword evidence="3" id="KW-1185">Reference proteome</keyword>
<dbReference type="Proteomes" id="UP001375240">
    <property type="component" value="Unassembled WGS sequence"/>
</dbReference>
<accession>A0AAV9URL6</accession>
<reference evidence="2 3" key="1">
    <citation type="submission" date="2019-10" db="EMBL/GenBank/DDBJ databases">
        <authorList>
            <person name="Palmer J.M."/>
        </authorList>
    </citation>
    <scope>NUCLEOTIDE SEQUENCE [LARGE SCALE GENOMIC DNA]</scope>
    <source>
        <strain evidence="2 3">TWF696</strain>
    </source>
</reference>
<proteinExistence type="predicted"/>
<protein>
    <submittedName>
        <fullName evidence="2">Uncharacterized protein</fullName>
    </submittedName>
</protein>
<dbReference type="EMBL" id="JAVHNQ010000005">
    <property type="protein sequence ID" value="KAK6346753.1"/>
    <property type="molecule type" value="Genomic_DNA"/>
</dbReference>